<evidence type="ECO:0000313" key="2">
    <source>
        <dbReference type="EMBL" id="KAF1770231.1"/>
    </source>
</evidence>
<protein>
    <submittedName>
        <fullName evidence="2">Uncharacterized protein</fullName>
    </submittedName>
</protein>
<name>A0A2P4UW77_CAERE</name>
<dbReference type="EMBL" id="WUAV01000001">
    <property type="protein sequence ID" value="KAF1770231.1"/>
    <property type="molecule type" value="Genomic_DNA"/>
</dbReference>
<dbReference type="GO" id="GO:0035556">
    <property type="term" value="P:intracellular signal transduction"/>
    <property type="evidence" value="ECO:0007669"/>
    <property type="project" value="TreeGrafter"/>
</dbReference>
<evidence type="ECO:0000256" key="1">
    <source>
        <dbReference type="ARBA" id="ARBA00011012"/>
    </source>
</evidence>
<organism evidence="2 3">
    <name type="scientific">Caenorhabditis remanei</name>
    <name type="common">Caenorhabditis vulgaris</name>
    <dbReference type="NCBI Taxonomy" id="31234"/>
    <lineage>
        <taxon>Eukaryota</taxon>
        <taxon>Metazoa</taxon>
        <taxon>Ecdysozoa</taxon>
        <taxon>Nematoda</taxon>
        <taxon>Chromadorea</taxon>
        <taxon>Rhabditida</taxon>
        <taxon>Rhabditina</taxon>
        <taxon>Rhabditomorpha</taxon>
        <taxon>Rhabditoidea</taxon>
        <taxon>Rhabditidae</taxon>
        <taxon>Peloderinae</taxon>
        <taxon>Caenorhabditis</taxon>
    </lineage>
</organism>
<sequence length="452" mass="53189">MGSILRRLTQRGSENPMKTDSDAAIKAVKLLSKSLETYVNHKQPMMFNEIEQRMEEIWISIFDVEKGTAPQKKYQLAEEILFRSDLLRLLLVVFHDVNIDSKRKIRDLYLFLHTWTSNDSVESSFPRVKSKPKFAPSFRNLLYNCRFEMFTIVSKGYDQPNSIGFYNDIIRVFVQDEDCLVSLLKDDGRDEHNGQQRSEGCVWNVLDRLTEHIDFRGFHTIAGFFETIEIIFGNGYRKPVKYFIYNNLTRFTQIFHKLISISNFFIQSKALKFIHELFDSPHHFEIRRQWMANPALIKNVAFALQSPIKTVRTEAVILLNMFVQNPNNSPDVAKFIITNRNILITYCWENAPIHYYKGLKCEEEDARFAEIAYKLLITSFERPLNQQEANDYEEMKHIQQKIYSEQTIQTFPQEMIPCSIRIPPSSHVYKTTVLHSPKNLRSPMRFGKPRRQ</sequence>
<dbReference type="InterPro" id="IPR016024">
    <property type="entry name" value="ARM-type_fold"/>
</dbReference>
<dbReference type="RefSeq" id="XP_003114958.2">
    <property type="nucleotide sequence ID" value="XM_003114910.2"/>
</dbReference>
<evidence type="ECO:0000313" key="3">
    <source>
        <dbReference type="Proteomes" id="UP000483820"/>
    </source>
</evidence>
<reference evidence="2 3" key="1">
    <citation type="submission" date="2019-12" db="EMBL/GenBank/DDBJ databases">
        <title>Chromosome-level assembly of the Caenorhabditis remanei genome.</title>
        <authorList>
            <person name="Teterina A.A."/>
            <person name="Willis J.H."/>
            <person name="Phillips P.C."/>
        </authorList>
    </citation>
    <scope>NUCLEOTIDE SEQUENCE [LARGE SCALE GENOMIC DNA]</scope>
    <source>
        <strain evidence="2 3">PX506</strain>
        <tissue evidence="2">Whole organism</tissue>
    </source>
</reference>
<dbReference type="SUPFAM" id="SSF48371">
    <property type="entry name" value="ARM repeat"/>
    <property type="match status" value="1"/>
</dbReference>
<dbReference type="Proteomes" id="UP000483820">
    <property type="component" value="Chromosome I"/>
</dbReference>
<dbReference type="Gene3D" id="1.25.10.10">
    <property type="entry name" value="Leucine-rich Repeat Variant"/>
    <property type="match status" value="1"/>
</dbReference>
<comment type="similarity">
    <text evidence="1">Belongs to the Mo25 family.</text>
</comment>
<dbReference type="CTD" id="9819192"/>
<accession>A0A2P4UW77</accession>
<comment type="caution">
    <text evidence="2">The sequence shown here is derived from an EMBL/GenBank/DDBJ whole genome shotgun (WGS) entry which is preliminary data.</text>
</comment>
<dbReference type="InterPro" id="IPR013878">
    <property type="entry name" value="Mo25"/>
</dbReference>
<dbReference type="KEGG" id="crq:GCK72_002049"/>
<gene>
    <name evidence="2" type="ORF">GCK72_002049</name>
</gene>
<dbReference type="Pfam" id="PF08569">
    <property type="entry name" value="Mo25"/>
    <property type="match status" value="1"/>
</dbReference>
<dbReference type="PANTHER" id="PTHR10182:SF32">
    <property type="entry name" value="MO25-LIKE PROTEIN 3"/>
    <property type="match status" value="1"/>
</dbReference>
<dbReference type="AlphaFoldDB" id="A0A2P4UW77"/>
<dbReference type="InterPro" id="IPR011989">
    <property type="entry name" value="ARM-like"/>
</dbReference>
<dbReference type="PANTHER" id="PTHR10182">
    <property type="entry name" value="CALCIUM-BINDING PROTEIN 39-RELATED"/>
    <property type="match status" value="1"/>
</dbReference>
<dbReference type="GO" id="GO:0043539">
    <property type="term" value="F:protein serine/threonine kinase activator activity"/>
    <property type="evidence" value="ECO:0007669"/>
    <property type="project" value="TreeGrafter"/>
</dbReference>
<proteinExistence type="inferred from homology"/>
<dbReference type="GeneID" id="9819192"/>